<dbReference type="InterPro" id="IPR029063">
    <property type="entry name" value="SAM-dependent_MTases_sf"/>
</dbReference>
<keyword evidence="3" id="KW-1185">Reference proteome</keyword>
<dbReference type="SUPFAM" id="SSF53335">
    <property type="entry name" value="S-adenosyl-L-methionine-dependent methyltransferases"/>
    <property type="match status" value="1"/>
</dbReference>
<dbReference type="OrthoDB" id="4764652at2759"/>
<reference evidence="2" key="1">
    <citation type="submission" date="2020-03" db="EMBL/GenBank/DDBJ databases">
        <authorList>
            <person name="He L."/>
        </authorList>
    </citation>
    <scope>NUCLEOTIDE SEQUENCE</scope>
    <source>
        <strain evidence="2">CkLH20</strain>
    </source>
</reference>
<evidence type="ECO:0000313" key="3">
    <source>
        <dbReference type="Proteomes" id="UP000781932"/>
    </source>
</evidence>
<feature type="compositionally biased region" description="Polar residues" evidence="1">
    <location>
        <begin position="1"/>
        <end position="11"/>
    </location>
</feature>
<organism evidence="2 3">
    <name type="scientific">Colletotrichum karsti</name>
    <dbReference type="NCBI Taxonomy" id="1095194"/>
    <lineage>
        <taxon>Eukaryota</taxon>
        <taxon>Fungi</taxon>
        <taxon>Dikarya</taxon>
        <taxon>Ascomycota</taxon>
        <taxon>Pezizomycotina</taxon>
        <taxon>Sordariomycetes</taxon>
        <taxon>Hypocreomycetidae</taxon>
        <taxon>Glomerellales</taxon>
        <taxon>Glomerellaceae</taxon>
        <taxon>Colletotrichum</taxon>
        <taxon>Colletotrichum boninense species complex</taxon>
    </lineage>
</organism>
<gene>
    <name evidence="2" type="ORF">CkaCkLH20_05338</name>
</gene>
<sequence>MSVSMSASLSPRYSPRHLSGNGSPADDEAIGDDDDSLLFSEEPDGWKSMTSSIKNHVYFGGRRYHRYRDGKYLLPNDHIEQEREIVKHDLISLLIEGRLFVAPIGDRPQRILDLGTGVGTWAIDGSELQNRQESQFRRYGRVGLRIARYAAGPTLGFGFWGLVDDCKDMSEKEDKVASGVKCVIGSIGTAMGAGLTLHDGWIKVQEYWGKVNAVGLYYLNDGAGVVKRDLELLEEKMSSALRSEVRHIGNWDGTSIGDVFKRDDENTTYPVFGATMNGMDLHFTVTGGEGNRTNFRIGYGPGPDTDKNTQRLRRRNVQYNKQYFSKGGLDFKVEQTHLDKDHVFMVPERQDDFDWLYEQVECYMTNHAGFGSMPISNPLADFLQTLLSDIKGLNYQVLNTLAKNTIAAGAIAPFGADTPSMIGEMGVDYGIVPDPSCTTELYKRGTLI</sequence>
<name>A0A9P6I7A8_9PEZI</name>
<dbReference type="RefSeq" id="XP_038746533.1">
    <property type="nucleotide sequence ID" value="XM_038888057.1"/>
</dbReference>
<accession>A0A9P6I7A8</accession>
<evidence type="ECO:0000256" key="1">
    <source>
        <dbReference type="SAM" id="MobiDB-lite"/>
    </source>
</evidence>
<dbReference type="AlphaFoldDB" id="A0A9P6I7A8"/>
<comment type="caution">
    <text evidence="2">The sequence shown here is derived from an EMBL/GenBank/DDBJ whole genome shotgun (WGS) entry which is preliminary data.</text>
</comment>
<feature type="region of interest" description="Disordered" evidence="1">
    <location>
        <begin position="1"/>
        <end position="34"/>
    </location>
</feature>
<evidence type="ECO:0000313" key="2">
    <source>
        <dbReference type="EMBL" id="KAF9877072.1"/>
    </source>
</evidence>
<reference evidence="2" key="2">
    <citation type="submission" date="2020-11" db="EMBL/GenBank/DDBJ databases">
        <title>Whole genome sequencing of Colletotrichum sp.</title>
        <authorList>
            <person name="Li H."/>
        </authorList>
    </citation>
    <scope>NUCLEOTIDE SEQUENCE</scope>
    <source>
        <strain evidence="2">CkLH20</strain>
    </source>
</reference>
<dbReference type="GeneID" id="62161131"/>
<proteinExistence type="predicted"/>
<dbReference type="Proteomes" id="UP000781932">
    <property type="component" value="Unassembled WGS sequence"/>
</dbReference>
<feature type="compositionally biased region" description="Acidic residues" evidence="1">
    <location>
        <begin position="25"/>
        <end position="34"/>
    </location>
</feature>
<dbReference type="EMBL" id="JAATWM020000015">
    <property type="protein sequence ID" value="KAF9877072.1"/>
    <property type="molecule type" value="Genomic_DNA"/>
</dbReference>
<protein>
    <submittedName>
        <fullName evidence="2">Uncharacterized protein</fullName>
    </submittedName>
</protein>